<keyword evidence="1 2" id="KW-0129">CBS domain</keyword>
<dbReference type="SMART" id="SM00116">
    <property type="entry name" value="CBS"/>
    <property type="match status" value="2"/>
</dbReference>
<dbReference type="Gene3D" id="3.10.580.10">
    <property type="entry name" value="CBS-domain"/>
    <property type="match status" value="1"/>
</dbReference>
<gene>
    <name evidence="5" type="ORF">H9702_05590</name>
</gene>
<dbReference type="InterPro" id="IPR045865">
    <property type="entry name" value="ACT-like_dom_sf"/>
</dbReference>
<dbReference type="AlphaFoldDB" id="A0A9D2SWD5"/>
<dbReference type="PANTHER" id="PTHR43080">
    <property type="entry name" value="CBS DOMAIN-CONTAINING PROTEIN CBSX3, MITOCHONDRIAL"/>
    <property type="match status" value="1"/>
</dbReference>
<comment type="caution">
    <text evidence="5">The sequence shown here is derived from an EMBL/GenBank/DDBJ whole genome shotgun (WGS) entry which is preliminary data.</text>
</comment>
<dbReference type="SUPFAM" id="SSF54631">
    <property type="entry name" value="CBS-domain pair"/>
    <property type="match status" value="1"/>
</dbReference>
<dbReference type="PANTHER" id="PTHR43080:SF2">
    <property type="entry name" value="CBS DOMAIN-CONTAINING PROTEIN"/>
    <property type="match status" value="1"/>
</dbReference>
<evidence type="ECO:0000256" key="1">
    <source>
        <dbReference type="ARBA" id="ARBA00023122"/>
    </source>
</evidence>
<accession>A0A9D2SWD5</accession>
<feature type="domain" description="CBS" evidence="3">
    <location>
        <begin position="7"/>
        <end position="63"/>
    </location>
</feature>
<protein>
    <submittedName>
        <fullName evidence="5">CBS and ACT domain-containing protein</fullName>
    </submittedName>
</protein>
<evidence type="ECO:0000259" key="4">
    <source>
        <dbReference type="PROSITE" id="PS51671"/>
    </source>
</evidence>
<feature type="domain" description="CBS" evidence="3">
    <location>
        <begin position="81"/>
        <end position="140"/>
    </location>
</feature>
<evidence type="ECO:0000313" key="5">
    <source>
        <dbReference type="EMBL" id="HJC36586.1"/>
    </source>
</evidence>
<dbReference type="EMBL" id="DWWM01000035">
    <property type="protein sequence ID" value="HJC36586.1"/>
    <property type="molecule type" value="Genomic_DNA"/>
</dbReference>
<dbReference type="InterPro" id="IPR051257">
    <property type="entry name" value="Diverse_CBS-Domain"/>
</dbReference>
<name>A0A9D2SWD5_9FIRM</name>
<evidence type="ECO:0000259" key="3">
    <source>
        <dbReference type="PROSITE" id="PS51371"/>
    </source>
</evidence>
<reference evidence="5" key="2">
    <citation type="submission" date="2021-04" db="EMBL/GenBank/DDBJ databases">
        <authorList>
            <person name="Gilroy R."/>
        </authorList>
    </citation>
    <scope>NUCLEOTIDE SEQUENCE</scope>
    <source>
        <strain evidence="5">CHK187-11901</strain>
    </source>
</reference>
<evidence type="ECO:0000256" key="2">
    <source>
        <dbReference type="PROSITE-ProRule" id="PRU00703"/>
    </source>
</evidence>
<dbReference type="Gene3D" id="3.30.70.260">
    <property type="match status" value="1"/>
</dbReference>
<sequence length="215" mass="23941">MFVRDNMTKDPVCITPEQTISQVVDLMSEKKLHRLPVVQGKRIVGLVTEGTISASGASKATSLSIYELNYLLSKTTVDTIMIRNVITIHEDALMEDAAMTMLKNDIGCLPVVDENGEISGILTQNDVFNAFLEILGYREEGSRIIIGVKDELGAIGEISKVFVRNHCNITHIGVYRNENGHADIIFRIDSFETEALEKDLQDSGYQVLSVIHHHR</sequence>
<dbReference type="Proteomes" id="UP000823896">
    <property type="component" value="Unassembled WGS sequence"/>
</dbReference>
<evidence type="ECO:0000313" key="6">
    <source>
        <dbReference type="Proteomes" id="UP000823896"/>
    </source>
</evidence>
<dbReference type="PROSITE" id="PS51371">
    <property type="entry name" value="CBS"/>
    <property type="match status" value="2"/>
</dbReference>
<dbReference type="SUPFAM" id="SSF55021">
    <property type="entry name" value="ACT-like"/>
    <property type="match status" value="1"/>
</dbReference>
<dbReference type="PROSITE" id="PS51671">
    <property type="entry name" value="ACT"/>
    <property type="match status" value="1"/>
</dbReference>
<dbReference type="InterPro" id="IPR002912">
    <property type="entry name" value="ACT_dom"/>
</dbReference>
<reference evidence="5" key="1">
    <citation type="journal article" date="2021" name="PeerJ">
        <title>Extensive microbial diversity within the chicken gut microbiome revealed by metagenomics and culture.</title>
        <authorList>
            <person name="Gilroy R."/>
            <person name="Ravi A."/>
            <person name="Getino M."/>
            <person name="Pursley I."/>
            <person name="Horton D.L."/>
            <person name="Alikhan N.F."/>
            <person name="Baker D."/>
            <person name="Gharbi K."/>
            <person name="Hall N."/>
            <person name="Watson M."/>
            <person name="Adriaenssens E.M."/>
            <person name="Foster-Nyarko E."/>
            <person name="Jarju S."/>
            <person name="Secka A."/>
            <person name="Antonio M."/>
            <person name="Oren A."/>
            <person name="Chaudhuri R.R."/>
            <person name="La Ragione R."/>
            <person name="Hildebrand F."/>
            <person name="Pallen M.J."/>
        </authorList>
    </citation>
    <scope>NUCLEOTIDE SEQUENCE</scope>
    <source>
        <strain evidence="5">CHK187-11901</strain>
    </source>
</reference>
<proteinExistence type="predicted"/>
<dbReference type="Pfam" id="PF01842">
    <property type="entry name" value="ACT"/>
    <property type="match status" value="1"/>
</dbReference>
<dbReference type="Pfam" id="PF00571">
    <property type="entry name" value="CBS"/>
    <property type="match status" value="2"/>
</dbReference>
<dbReference type="InterPro" id="IPR000644">
    <property type="entry name" value="CBS_dom"/>
</dbReference>
<dbReference type="InterPro" id="IPR046342">
    <property type="entry name" value="CBS_dom_sf"/>
</dbReference>
<organism evidence="5 6">
    <name type="scientific">Candidatus Merdibacter merdavium</name>
    <dbReference type="NCBI Taxonomy" id="2838692"/>
    <lineage>
        <taxon>Bacteria</taxon>
        <taxon>Bacillati</taxon>
        <taxon>Bacillota</taxon>
        <taxon>Erysipelotrichia</taxon>
        <taxon>Erysipelotrichales</taxon>
        <taxon>Erysipelotrichaceae</taxon>
        <taxon>Merdibacter</taxon>
    </lineage>
</organism>
<dbReference type="CDD" id="cd04584">
    <property type="entry name" value="CBS_pair_AcuB_like"/>
    <property type="match status" value="1"/>
</dbReference>
<feature type="domain" description="ACT" evidence="4">
    <location>
        <begin position="143"/>
        <end position="215"/>
    </location>
</feature>